<feature type="region of interest" description="Disordered" evidence="1">
    <location>
        <begin position="1"/>
        <end position="33"/>
    </location>
</feature>
<organism evidence="2 3">
    <name type="scientific">Pisolithus microcarpus 441</name>
    <dbReference type="NCBI Taxonomy" id="765257"/>
    <lineage>
        <taxon>Eukaryota</taxon>
        <taxon>Fungi</taxon>
        <taxon>Dikarya</taxon>
        <taxon>Basidiomycota</taxon>
        <taxon>Agaricomycotina</taxon>
        <taxon>Agaricomycetes</taxon>
        <taxon>Agaricomycetidae</taxon>
        <taxon>Boletales</taxon>
        <taxon>Sclerodermatineae</taxon>
        <taxon>Pisolithaceae</taxon>
        <taxon>Pisolithus</taxon>
    </lineage>
</organism>
<dbReference type="AlphaFoldDB" id="A0A0C9YXG0"/>
<proteinExistence type="predicted"/>
<name>A0A0C9YXG0_9AGAM</name>
<evidence type="ECO:0000313" key="3">
    <source>
        <dbReference type="Proteomes" id="UP000054018"/>
    </source>
</evidence>
<sequence length="448" mass="50047">MKPASTRKRLYPFKKRRDSTITPSSHHTSTERRIESTARYATLGTAFGSILHRTESAFVKVLGEAVSPSGRTCRTGSTPPTEGKGLPVSYSRSLRRTSSASSIDTIRIPSVKTIKRHLKQKGSRERIKQGWARVERHHSGVGAPSAPVTVIESVETIPKRKKTSREHEPAASRMVLGSMVEGKESGLTADAVATATQLPVAPCEPSIGLNPTTLVEGRNADSNITSLHQRLALPDAGIERPPPPMLRNLSPGLEDSSEDSDFEYFMNKPKEAFYAAEDLSLIIWTPRSDITIWDGHRGEYYSFPSQLFIRCLNQEKFNIWRAPSVDRIDLTCSTIPVTGRYKPKRTSQFYTSYMGARLDSASNEPAVVKAKHGVHIDKRWEPVQDEDGVWGWCTNVWTPIPMSLFDRAETKVFIMKGEVSVRSRAQEITMRAELNFSVSVLLREEYMA</sequence>
<dbReference type="OrthoDB" id="3059771at2759"/>
<feature type="compositionally biased region" description="Polar residues" evidence="1">
    <location>
        <begin position="69"/>
        <end position="80"/>
    </location>
</feature>
<keyword evidence="3" id="KW-1185">Reference proteome</keyword>
<dbReference type="EMBL" id="KN833688">
    <property type="protein sequence ID" value="KIK29820.1"/>
    <property type="molecule type" value="Genomic_DNA"/>
</dbReference>
<gene>
    <name evidence="2" type="ORF">PISMIDRAFT_442619</name>
</gene>
<evidence type="ECO:0000256" key="1">
    <source>
        <dbReference type="SAM" id="MobiDB-lite"/>
    </source>
</evidence>
<feature type="compositionally biased region" description="Basic residues" evidence="1">
    <location>
        <begin position="1"/>
        <end position="17"/>
    </location>
</feature>
<dbReference type="HOGENOM" id="CLU_616944_0_0_1"/>
<accession>A0A0C9YXG0</accession>
<evidence type="ECO:0000313" key="2">
    <source>
        <dbReference type="EMBL" id="KIK29820.1"/>
    </source>
</evidence>
<reference evidence="2 3" key="1">
    <citation type="submission" date="2014-04" db="EMBL/GenBank/DDBJ databases">
        <authorList>
            <consortium name="DOE Joint Genome Institute"/>
            <person name="Kuo A."/>
            <person name="Kohler A."/>
            <person name="Costa M.D."/>
            <person name="Nagy L.G."/>
            <person name="Floudas D."/>
            <person name="Copeland A."/>
            <person name="Barry K.W."/>
            <person name="Cichocki N."/>
            <person name="Veneault-Fourrey C."/>
            <person name="LaButti K."/>
            <person name="Lindquist E.A."/>
            <person name="Lipzen A."/>
            <person name="Lundell T."/>
            <person name="Morin E."/>
            <person name="Murat C."/>
            <person name="Sun H."/>
            <person name="Tunlid A."/>
            <person name="Henrissat B."/>
            <person name="Grigoriev I.V."/>
            <person name="Hibbett D.S."/>
            <person name="Martin F."/>
            <person name="Nordberg H.P."/>
            <person name="Cantor M.N."/>
            <person name="Hua S.X."/>
        </authorList>
    </citation>
    <scope>NUCLEOTIDE SEQUENCE [LARGE SCALE GENOMIC DNA]</scope>
    <source>
        <strain evidence="2 3">441</strain>
    </source>
</reference>
<reference evidence="3" key="2">
    <citation type="submission" date="2015-01" db="EMBL/GenBank/DDBJ databases">
        <title>Evolutionary Origins and Diversification of the Mycorrhizal Mutualists.</title>
        <authorList>
            <consortium name="DOE Joint Genome Institute"/>
            <consortium name="Mycorrhizal Genomics Consortium"/>
            <person name="Kohler A."/>
            <person name="Kuo A."/>
            <person name="Nagy L.G."/>
            <person name="Floudas D."/>
            <person name="Copeland A."/>
            <person name="Barry K.W."/>
            <person name="Cichocki N."/>
            <person name="Veneault-Fourrey C."/>
            <person name="LaButti K."/>
            <person name="Lindquist E.A."/>
            <person name="Lipzen A."/>
            <person name="Lundell T."/>
            <person name="Morin E."/>
            <person name="Murat C."/>
            <person name="Riley R."/>
            <person name="Ohm R."/>
            <person name="Sun H."/>
            <person name="Tunlid A."/>
            <person name="Henrissat B."/>
            <person name="Grigoriev I.V."/>
            <person name="Hibbett D.S."/>
            <person name="Martin F."/>
        </authorList>
    </citation>
    <scope>NUCLEOTIDE SEQUENCE [LARGE SCALE GENOMIC DNA]</scope>
    <source>
        <strain evidence="3">441</strain>
    </source>
</reference>
<feature type="region of interest" description="Disordered" evidence="1">
    <location>
        <begin position="68"/>
        <end position="94"/>
    </location>
</feature>
<dbReference type="Proteomes" id="UP000054018">
    <property type="component" value="Unassembled WGS sequence"/>
</dbReference>
<protein>
    <submittedName>
        <fullName evidence="2">Uncharacterized protein</fullName>
    </submittedName>
</protein>